<accession>A0AAD1UIU5</accession>
<protein>
    <recommendedName>
        <fullName evidence="5">PB1 domain-containing protein</fullName>
    </recommendedName>
</protein>
<evidence type="ECO:0008006" key="5">
    <source>
        <dbReference type="Google" id="ProtNLM"/>
    </source>
</evidence>
<sequence length="387" mass="44610">MEVEKVTEGNRTVICFEHNNQKQELYYIPENFDQLIEEVSTFLTEKCGSEDQDMRLFYYDFDKDKVNIRKYSDFESALKYCDRNCIYLLKIYLKPQTNDISSDEEADIIPDEDAIPNHVPEHSIDKSNSRNNKVFSHGFDEYALRQDEEENANLMMENSKINDNYFDCSYSKSGKSYSVLKPASITLIDRLDPDAKPKSGVVKGWWSKATNSLGISTESREELSEYARVTKSIPILGNEDIILAIPGSVVKKTWRISNKSALKWPSGIKMIAKPDYVCNTPNIDIELENGEICDLSVRILVPITQPDDSLINMKFVMFNKSNKKFGETLDVTIQVDRNEFFMQNTKLINEKDEFTTDRVTNRKDIIQMVRYNIDENDSDGPDSLMIT</sequence>
<dbReference type="AlphaFoldDB" id="A0AAD1UIU5"/>
<name>A0AAD1UIU5_EUPCR</name>
<dbReference type="EMBL" id="CAMPGE010008859">
    <property type="protein sequence ID" value="CAI2367745.1"/>
    <property type="molecule type" value="Genomic_DNA"/>
</dbReference>
<feature type="domain" description="Nbr1 FW" evidence="2">
    <location>
        <begin position="245"/>
        <end position="335"/>
    </location>
</feature>
<evidence type="ECO:0000259" key="2">
    <source>
        <dbReference type="Pfam" id="PF16158"/>
    </source>
</evidence>
<comment type="caution">
    <text evidence="3">The sequence shown here is derived from an EMBL/GenBank/DDBJ whole genome shotgun (WGS) entry which is preliminary data.</text>
</comment>
<keyword evidence="4" id="KW-1185">Reference proteome</keyword>
<evidence type="ECO:0000313" key="4">
    <source>
        <dbReference type="Proteomes" id="UP001295684"/>
    </source>
</evidence>
<dbReference type="InterPro" id="IPR013783">
    <property type="entry name" value="Ig-like_fold"/>
</dbReference>
<reference evidence="3" key="1">
    <citation type="submission" date="2023-07" db="EMBL/GenBank/DDBJ databases">
        <authorList>
            <consortium name="AG Swart"/>
            <person name="Singh M."/>
            <person name="Singh A."/>
            <person name="Seah K."/>
            <person name="Emmerich C."/>
        </authorList>
    </citation>
    <scope>NUCLEOTIDE SEQUENCE</scope>
    <source>
        <strain evidence="3">DP1</strain>
    </source>
</reference>
<dbReference type="Pfam" id="PF00564">
    <property type="entry name" value="PB1"/>
    <property type="match status" value="1"/>
</dbReference>
<dbReference type="InterPro" id="IPR032350">
    <property type="entry name" value="Nbr1_FW"/>
</dbReference>
<evidence type="ECO:0000313" key="3">
    <source>
        <dbReference type="EMBL" id="CAI2367745.1"/>
    </source>
</evidence>
<gene>
    <name evidence="3" type="ORF">ECRASSUSDP1_LOCUS9033</name>
</gene>
<dbReference type="Proteomes" id="UP001295684">
    <property type="component" value="Unassembled WGS sequence"/>
</dbReference>
<feature type="domain" description="PB1" evidence="1">
    <location>
        <begin position="32"/>
        <end position="95"/>
    </location>
</feature>
<dbReference type="Gene3D" id="2.60.40.10">
    <property type="entry name" value="Immunoglobulins"/>
    <property type="match status" value="1"/>
</dbReference>
<proteinExistence type="predicted"/>
<dbReference type="InterPro" id="IPR000270">
    <property type="entry name" value="PB1_dom"/>
</dbReference>
<dbReference type="SUPFAM" id="SSF54277">
    <property type="entry name" value="CAD &amp; PB1 domains"/>
    <property type="match status" value="1"/>
</dbReference>
<evidence type="ECO:0000259" key="1">
    <source>
        <dbReference type="Pfam" id="PF00564"/>
    </source>
</evidence>
<organism evidence="3 4">
    <name type="scientific">Euplotes crassus</name>
    <dbReference type="NCBI Taxonomy" id="5936"/>
    <lineage>
        <taxon>Eukaryota</taxon>
        <taxon>Sar</taxon>
        <taxon>Alveolata</taxon>
        <taxon>Ciliophora</taxon>
        <taxon>Intramacronucleata</taxon>
        <taxon>Spirotrichea</taxon>
        <taxon>Hypotrichia</taxon>
        <taxon>Euplotida</taxon>
        <taxon>Euplotidae</taxon>
        <taxon>Moneuplotes</taxon>
    </lineage>
</organism>
<dbReference type="Pfam" id="PF16158">
    <property type="entry name" value="N_BRCA1_IG"/>
    <property type="match status" value="1"/>
</dbReference>